<keyword evidence="3" id="KW-1185">Reference proteome</keyword>
<reference evidence="2" key="1">
    <citation type="submission" date="2021-02" db="EMBL/GenBank/DDBJ databases">
        <title>Genome sequence Cadophora malorum strain M34.</title>
        <authorList>
            <person name="Stefanovic E."/>
            <person name="Vu D."/>
            <person name="Scully C."/>
            <person name="Dijksterhuis J."/>
            <person name="Roader J."/>
            <person name="Houbraken J."/>
        </authorList>
    </citation>
    <scope>NUCLEOTIDE SEQUENCE</scope>
    <source>
        <strain evidence="2">M34</strain>
    </source>
</reference>
<keyword evidence="1" id="KW-0732">Signal</keyword>
<dbReference type="AlphaFoldDB" id="A0A8H7T4B0"/>
<dbReference type="EMBL" id="JAFJYH010000344">
    <property type="protein sequence ID" value="KAG4412927.1"/>
    <property type="molecule type" value="Genomic_DNA"/>
</dbReference>
<dbReference type="Proteomes" id="UP000664132">
    <property type="component" value="Unassembled WGS sequence"/>
</dbReference>
<proteinExistence type="predicted"/>
<evidence type="ECO:0000313" key="3">
    <source>
        <dbReference type="Proteomes" id="UP000664132"/>
    </source>
</evidence>
<protein>
    <submittedName>
        <fullName evidence="2">Uncharacterized protein</fullName>
    </submittedName>
</protein>
<feature type="signal peptide" evidence="1">
    <location>
        <begin position="1"/>
        <end position="21"/>
    </location>
</feature>
<comment type="caution">
    <text evidence="2">The sequence shown here is derived from an EMBL/GenBank/DDBJ whole genome shotgun (WGS) entry which is preliminary data.</text>
</comment>
<evidence type="ECO:0000313" key="2">
    <source>
        <dbReference type="EMBL" id="KAG4412927.1"/>
    </source>
</evidence>
<accession>A0A8H7T4B0</accession>
<feature type="chain" id="PRO_5034226184" evidence="1">
    <location>
        <begin position="22"/>
        <end position="322"/>
    </location>
</feature>
<gene>
    <name evidence="2" type="ORF">IFR04_013946</name>
</gene>
<evidence type="ECO:0000256" key="1">
    <source>
        <dbReference type="SAM" id="SignalP"/>
    </source>
</evidence>
<dbReference type="OrthoDB" id="5596743at2759"/>
<sequence length="322" mass="33122">MSLNFLLPILLALTALTRVRAAIDTTANPTKCYADNCARAVSGTRSGPDHLKTASADCSSALVITDFPLGATVTSWMTWVEETDTVTVTAVPTAGSDKRQIEFVPIPPYASPCVDYFAYSSACSCLGVTAAVVTDSAVTTETIYWWDFITTTTTVTVPAYTTTTTSSSSTTSSTTSPPAPTCTTDTLSDPHNCGACGTVCPSGVCENGSCTSTQCTAQSCGSITTCSTNPSCFCFTSSTSSTINTGFCGSNGVCSELTPCATDDDCSSGDVCAIKTCCAEPSDELPGVCLQGVCGVPGSALLVAAREWAARRVGRRGLTAAY</sequence>
<organism evidence="2 3">
    <name type="scientific">Cadophora malorum</name>
    <dbReference type="NCBI Taxonomy" id="108018"/>
    <lineage>
        <taxon>Eukaryota</taxon>
        <taxon>Fungi</taxon>
        <taxon>Dikarya</taxon>
        <taxon>Ascomycota</taxon>
        <taxon>Pezizomycotina</taxon>
        <taxon>Leotiomycetes</taxon>
        <taxon>Helotiales</taxon>
        <taxon>Ploettnerulaceae</taxon>
        <taxon>Cadophora</taxon>
    </lineage>
</organism>
<name>A0A8H7T4B0_9HELO</name>